<dbReference type="EMBL" id="NPIB01000002">
    <property type="protein sequence ID" value="PLC59199.1"/>
    <property type="molecule type" value="Genomic_DNA"/>
</dbReference>
<evidence type="ECO:0000313" key="3">
    <source>
        <dbReference type="Proteomes" id="UP000234420"/>
    </source>
</evidence>
<comment type="caution">
    <text evidence="2">The sequence shown here is derived from an EMBL/GenBank/DDBJ whole genome shotgun (WGS) entry which is preliminary data.</text>
</comment>
<protein>
    <recommendedName>
        <fullName evidence="4">DUF2726 domain-containing protein</fullName>
    </recommendedName>
</protein>
<evidence type="ECO:0000256" key="1">
    <source>
        <dbReference type="SAM" id="Phobius"/>
    </source>
</evidence>
<keyword evidence="1" id="KW-0472">Membrane</keyword>
<sequence length="189" mass="21540">MIHDLFTSLFLILVVLFVIDIGIRISHIIVAKQQQKLLIKEDIKVATNKTFEKDYLKKPVYDCEATWHLFNGIIAQMGATYNIQFGTALSSMVKRTDNKDIEDSVLDICIIDPRTLKVVAVIVISQSGIYSTTSKKERRIIELLNFVNIPALTIKKQDFYSINEICAEVMDAIDIMSSLNNDKNDQSFY</sequence>
<dbReference type="AlphaFoldDB" id="A0A2N4UW07"/>
<organism evidence="2 3">
    <name type="scientific">Photobacterium carnosum</name>
    <dbReference type="NCBI Taxonomy" id="2023717"/>
    <lineage>
        <taxon>Bacteria</taxon>
        <taxon>Pseudomonadati</taxon>
        <taxon>Pseudomonadota</taxon>
        <taxon>Gammaproteobacteria</taxon>
        <taxon>Vibrionales</taxon>
        <taxon>Vibrionaceae</taxon>
        <taxon>Photobacterium</taxon>
    </lineage>
</organism>
<keyword evidence="1" id="KW-1133">Transmembrane helix</keyword>
<feature type="transmembrane region" description="Helical" evidence="1">
    <location>
        <begin position="6"/>
        <end position="30"/>
    </location>
</feature>
<keyword evidence="3" id="KW-1185">Reference proteome</keyword>
<dbReference type="RefSeq" id="WP_101767402.1">
    <property type="nucleotide sequence ID" value="NZ_BPPU01000003.1"/>
</dbReference>
<name>A0A2N4UW07_9GAMM</name>
<evidence type="ECO:0000313" key="2">
    <source>
        <dbReference type="EMBL" id="PLC59199.1"/>
    </source>
</evidence>
<dbReference type="GeneID" id="69965844"/>
<gene>
    <name evidence="2" type="ORF">CIK00_02745</name>
</gene>
<evidence type="ECO:0008006" key="4">
    <source>
        <dbReference type="Google" id="ProtNLM"/>
    </source>
</evidence>
<dbReference type="Proteomes" id="UP000234420">
    <property type="component" value="Unassembled WGS sequence"/>
</dbReference>
<reference evidence="2 3" key="1">
    <citation type="journal article" date="2018" name="Syst. Appl. Microbiol.">
        <title>Photobacterium carnosum sp. nov., isolated from spoiled modified atmosphere packaged poultry meat.</title>
        <authorList>
            <person name="Hilgarth M."/>
            <person name="Fuertes S."/>
            <person name="Ehrmann M."/>
            <person name="Vogel R.F."/>
        </authorList>
    </citation>
    <scope>NUCLEOTIDE SEQUENCE [LARGE SCALE GENOMIC DNA]</scope>
    <source>
        <strain evidence="2 3">TMW 2.2021</strain>
    </source>
</reference>
<proteinExistence type="predicted"/>
<accession>A0A2N4UW07</accession>
<keyword evidence="1" id="KW-0812">Transmembrane</keyword>